<evidence type="ECO:0000256" key="1">
    <source>
        <dbReference type="ARBA" id="ARBA00001946"/>
    </source>
</evidence>
<evidence type="ECO:0000256" key="3">
    <source>
        <dbReference type="ARBA" id="ARBA00022801"/>
    </source>
</evidence>
<evidence type="ECO:0000259" key="4">
    <source>
        <dbReference type="SMART" id="SM00990"/>
    </source>
</evidence>
<dbReference type="GO" id="GO:0003676">
    <property type="term" value="F:nucleic acid binding"/>
    <property type="evidence" value="ECO:0007669"/>
    <property type="project" value="InterPro"/>
</dbReference>
<organism evidence="5 6">
    <name type="scientific">Geothermobacter ehrlichii</name>
    <dbReference type="NCBI Taxonomy" id="213224"/>
    <lineage>
        <taxon>Bacteria</taxon>
        <taxon>Pseudomonadati</taxon>
        <taxon>Thermodesulfobacteriota</taxon>
        <taxon>Desulfuromonadia</taxon>
        <taxon>Desulfuromonadales</taxon>
        <taxon>Geothermobacteraceae</taxon>
        <taxon>Geothermobacter</taxon>
    </lineage>
</organism>
<gene>
    <name evidence="5" type="ORF">EDC39_11248</name>
</gene>
<dbReference type="Pfam" id="PF08774">
    <property type="entry name" value="VRR_NUC"/>
    <property type="match status" value="1"/>
</dbReference>
<keyword evidence="3" id="KW-0378">Hydrolase</keyword>
<sequence>MAVIVLPRFKMPKARCSDSTRRQNRRIENSIQKSILDWFAIRGVRCERLNSGALKAEERFIRFGFPGCPDLMVLDPVVRVGFIEVKAPGGRLSKDQRDFREHCRRSGIPHLVARSLEDVIDWWAGHEKGHQSRSDVG</sequence>
<dbReference type="InterPro" id="IPR014883">
    <property type="entry name" value="VRR_NUC"/>
</dbReference>
<comment type="caution">
    <text evidence="5">The sequence shown here is derived from an EMBL/GenBank/DDBJ whole genome shotgun (WGS) entry which is preliminary data.</text>
</comment>
<dbReference type="Proteomes" id="UP000324159">
    <property type="component" value="Unassembled WGS sequence"/>
</dbReference>
<accession>A0A5D3WFS8</accession>
<dbReference type="AlphaFoldDB" id="A0A5D3WFS8"/>
<keyword evidence="6" id="KW-1185">Reference proteome</keyword>
<dbReference type="EMBL" id="VNIB01000012">
    <property type="protein sequence ID" value="TYO96760.1"/>
    <property type="molecule type" value="Genomic_DNA"/>
</dbReference>
<keyword evidence="2" id="KW-0540">Nuclease</keyword>
<dbReference type="Gene3D" id="3.40.1350.10">
    <property type="match status" value="1"/>
</dbReference>
<dbReference type="SMART" id="SM00990">
    <property type="entry name" value="VRR_NUC"/>
    <property type="match status" value="1"/>
</dbReference>
<protein>
    <submittedName>
        <fullName evidence="5">VRR-NUC domain-containing protein</fullName>
    </submittedName>
</protein>
<comment type="cofactor">
    <cofactor evidence="1">
        <name>Mg(2+)</name>
        <dbReference type="ChEBI" id="CHEBI:18420"/>
    </cofactor>
</comment>
<dbReference type="GO" id="GO:0016788">
    <property type="term" value="F:hydrolase activity, acting on ester bonds"/>
    <property type="evidence" value="ECO:0007669"/>
    <property type="project" value="InterPro"/>
</dbReference>
<evidence type="ECO:0000256" key="2">
    <source>
        <dbReference type="ARBA" id="ARBA00022722"/>
    </source>
</evidence>
<evidence type="ECO:0000313" key="6">
    <source>
        <dbReference type="Proteomes" id="UP000324159"/>
    </source>
</evidence>
<evidence type="ECO:0000313" key="5">
    <source>
        <dbReference type="EMBL" id="TYO96760.1"/>
    </source>
</evidence>
<dbReference type="InterPro" id="IPR011856">
    <property type="entry name" value="tRNA_endonuc-like_dom_sf"/>
</dbReference>
<proteinExistence type="predicted"/>
<dbReference type="GO" id="GO:0004518">
    <property type="term" value="F:nuclease activity"/>
    <property type="evidence" value="ECO:0007669"/>
    <property type="project" value="UniProtKB-KW"/>
</dbReference>
<feature type="domain" description="VRR-NUC" evidence="4">
    <location>
        <begin position="26"/>
        <end position="117"/>
    </location>
</feature>
<name>A0A5D3WFS8_9BACT</name>
<reference evidence="5 6" key="1">
    <citation type="submission" date="2019-07" db="EMBL/GenBank/DDBJ databases">
        <title>Genomic Encyclopedia of Type Strains, Phase IV (KMG-IV): sequencing the most valuable type-strain genomes for metagenomic binning, comparative biology and taxonomic classification.</title>
        <authorList>
            <person name="Goeker M."/>
        </authorList>
    </citation>
    <scope>NUCLEOTIDE SEQUENCE [LARGE SCALE GENOMIC DNA]</scope>
    <source>
        <strain evidence="5 6">SS015</strain>
    </source>
</reference>